<dbReference type="AlphaFoldDB" id="A0A0H3FZ60"/>
<evidence type="ECO:0000313" key="2">
    <source>
        <dbReference type="EMBL" id="AEG99692.1"/>
    </source>
</evidence>
<evidence type="ECO:0000256" key="1">
    <source>
        <dbReference type="SAM" id="Phobius"/>
    </source>
</evidence>
<keyword evidence="1" id="KW-0812">Transmembrane</keyword>
<dbReference type="EMBL" id="CP002824">
    <property type="protein sequence ID" value="AEG99692.1"/>
    <property type="molecule type" value="Genomic_DNA"/>
</dbReference>
<keyword evidence="1" id="KW-1133">Transmembrane helix</keyword>
<keyword evidence="3" id="KW-1185">Reference proteome</keyword>
<protein>
    <submittedName>
        <fullName evidence="2">Uncharacterized protein</fullName>
    </submittedName>
</protein>
<dbReference type="GeneID" id="93312966"/>
<feature type="transmembrane region" description="Helical" evidence="1">
    <location>
        <begin position="24"/>
        <end position="41"/>
    </location>
</feature>
<organism evidence="2 3">
    <name type="scientific">Klebsiella aerogenes (strain ATCC 13048 / DSM 30053 / CCUG 1429 / JCM 1235 / KCTC 2190 / NBRC 13534 / NCIMB 10102 / NCTC 10006 / CDC 819-56)</name>
    <name type="common">Enterobacter aerogenes</name>
    <dbReference type="NCBI Taxonomy" id="1028307"/>
    <lineage>
        <taxon>Bacteria</taxon>
        <taxon>Pseudomonadati</taxon>
        <taxon>Pseudomonadota</taxon>
        <taxon>Gammaproteobacteria</taxon>
        <taxon>Enterobacterales</taxon>
        <taxon>Enterobacteriaceae</taxon>
        <taxon>Klebsiella/Raoultella group</taxon>
        <taxon>Klebsiella</taxon>
    </lineage>
</organism>
<name>A0A0H3FZ60_KLEAK</name>
<dbReference type="RefSeq" id="WP_015365700.1">
    <property type="nucleotide sequence ID" value="NC_015663.1"/>
</dbReference>
<feature type="transmembrane region" description="Helical" evidence="1">
    <location>
        <begin position="61"/>
        <end position="78"/>
    </location>
</feature>
<gene>
    <name evidence="2" type="ordered locus">EAE_23995</name>
</gene>
<keyword evidence="1" id="KW-0472">Membrane</keyword>
<dbReference type="PATRIC" id="fig|1028307.3.peg.4755"/>
<dbReference type="OrthoDB" id="6631335at2"/>
<dbReference type="KEGG" id="eae:EAE_23995"/>
<evidence type="ECO:0000313" key="3">
    <source>
        <dbReference type="Proteomes" id="UP000008881"/>
    </source>
</evidence>
<accession>A0A0H3FZ60</accession>
<feature type="transmembrane region" description="Helical" evidence="1">
    <location>
        <begin position="98"/>
        <end position="121"/>
    </location>
</feature>
<dbReference type="HOGENOM" id="CLU_1641513_0_0_6"/>
<reference evidence="2 3" key="1">
    <citation type="journal article" date="2012" name="J. Bacteriol.">
        <title>Complete genome sequence of Enterobacter aerogenes KCTC 2190.</title>
        <authorList>
            <person name="Shin S.H."/>
            <person name="Kim S."/>
            <person name="Kim J.Y."/>
            <person name="Lee S."/>
            <person name="Um Y."/>
            <person name="Oh M.K."/>
            <person name="Kim Y.R."/>
            <person name="Lee J."/>
            <person name="Yang K.S."/>
        </authorList>
    </citation>
    <scope>NUCLEOTIDE SEQUENCE [LARGE SCALE GENOMIC DNA]</scope>
    <source>
        <strain evidence="2 3">KCTC 2190</strain>
    </source>
</reference>
<sequence length="168" mass="18909">MKKPAKVANAEPQATRAQRIWQQLNAWLIFPALGVYALYLATDYLPLLKLRGWPDFASVSLLKANFTGSALLFFSFAWRMGRVLRGKTVDGSYENRLLTAIAGFTLALLIVINSAIFTLHFTVYGSPRYIRCWEPVPMGSWHYARTPEICVQHGYAPIRDTATPRSNG</sequence>
<dbReference type="Proteomes" id="UP000008881">
    <property type="component" value="Chromosome"/>
</dbReference>
<proteinExistence type="predicted"/>